<dbReference type="HOGENOM" id="CLU_031962_2_0_10"/>
<keyword evidence="1" id="KW-0812">Transmembrane</keyword>
<feature type="transmembrane region" description="Helical" evidence="1">
    <location>
        <begin position="198"/>
        <end position="221"/>
    </location>
</feature>
<feature type="transmembrane region" description="Helical" evidence="1">
    <location>
        <begin position="12"/>
        <end position="36"/>
    </location>
</feature>
<feature type="transmembrane region" description="Helical" evidence="1">
    <location>
        <begin position="351"/>
        <end position="370"/>
    </location>
</feature>
<dbReference type="EMBL" id="AWSV01000129">
    <property type="protein sequence ID" value="ERI84383.1"/>
    <property type="molecule type" value="Genomic_DNA"/>
</dbReference>
<evidence type="ECO:0000313" key="2">
    <source>
        <dbReference type="EMBL" id="ERI84383.1"/>
    </source>
</evidence>
<name>U2CJZ6_9BACE</name>
<dbReference type="PANTHER" id="PTHR34219:SF3">
    <property type="entry name" value="BLL7967 PROTEIN"/>
    <property type="match status" value="1"/>
</dbReference>
<dbReference type="PANTHER" id="PTHR34219">
    <property type="entry name" value="IRON-REGULATED INNER MEMBRANE PROTEIN-RELATED"/>
    <property type="match status" value="1"/>
</dbReference>
<gene>
    <name evidence="2" type="ORF">HMPREF1981_02426</name>
</gene>
<sequence>MNKTFRKICAKLHLYLGLLSGLVVFIVCITGCLYVFKNEINEATQPWRFVVPEQTEALPPSVILSLADSVMKEGISATAITYGEKTDAVFVDYHRRGEGQKTVFLNPYNGKIQKTIMRSADDFDFFRFVIRGHRSLWLPKQTGSVIVGYSVLAFFIALIAGLILWWPPQWTRRALMQRLTMKRPFTFPRLNFDLHRILGFYAFLPLFVICFTGLIFSLGWFNKSFYAIVSGGEGLQPNMIPVSDTLQTSSRVVEPLDSLFYRLKAESPEAKKLSFSLPSKKDGVFRVSVGHRRGSRSRTDYLFFDRHTLKPLQGSGPFTGKYEDASVVHKLRRMNLELHDGSILGLFGKSIMFLASLIGASLPITGFVIWHRKNRRKMR</sequence>
<proteinExistence type="predicted"/>
<dbReference type="Pfam" id="PF03929">
    <property type="entry name" value="PepSY_TM"/>
    <property type="match status" value="1"/>
</dbReference>
<dbReference type="InterPro" id="IPR005625">
    <property type="entry name" value="PepSY-ass_TM"/>
</dbReference>
<feature type="transmembrane region" description="Helical" evidence="1">
    <location>
        <begin position="146"/>
        <end position="166"/>
    </location>
</feature>
<protein>
    <submittedName>
        <fullName evidence="2">PepSY domain protein</fullName>
    </submittedName>
</protein>
<comment type="caution">
    <text evidence="2">The sequence shown here is derived from an EMBL/GenBank/DDBJ whole genome shotgun (WGS) entry which is preliminary data.</text>
</comment>
<accession>U2CJZ6</accession>
<dbReference type="Proteomes" id="UP000016496">
    <property type="component" value="Unassembled WGS sequence"/>
</dbReference>
<keyword evidence="1" id="KW-0472">Membrane</keyword>
<keyword evidence="1" id="KW-1133">Transmembrane helix</keyword>
<dbReference type="PATRIC" id="fig|1321819.3.peg.2236"/>
<evidence type="ECO:0000256" key="1">
    <source>
        <dbReference type="SAM" id="Phobius"/>
    </source>
</evidence>
<dbReference type="AlphaFoldDB" id="U2CJZ6"/>
<organism evidence="2 3">
    <name type="scientific">Bacteroides pyogenes F0041</name>
    <dbReference type="NCBI Taxonomy" id="1321819"/>
    <lineage>
        <taxon>Bacteria</taxon>
        <taxon>Pseudomonadati</taxon>
        <taxon>Bacteroidota</taxon>
        <taxon>Bacteroidia</taxon>
        <taxon>Bacteroidales</taxon>
        <taxon>Bacteroidaceae</taxon>
        <taxon>Bacteroides</taxon>
    </lineage>
</organism>
<dbReference type="RefSeq" id="WP_021645969.1">
    <property type="nucleotide sequence ID" value="NZ_KE993129.1"/>
</dbReference>
<evidence type="ECO:0000313" key="3">
    <source>
        <dbReference type="Proteomes" id="UP000016496"/>
    </source>
</evidence>
<dbReference type="OrthoDB" id="111691at2"/>
<reference evidence="2 3" key="1">
    <citation type="submission" date="2013-08" db="EMBL/GenBank/DDBJ databases">
        <authorList>
            <person name="Weinstock G."/>
            <person name="Sodergren E."/>
            <person name="Wylie T."/>
            <person name="Fulton L."/>
            <person name="Fulton R."/>
            <person name="Fronick C."/>
            <person name="O'Laughlin M."/>
            <person name="Godfrey J."/>
            <person name="Miner T."/>
            <person name="Herter B."/>
            <person name="Appelbaum E."/>
            <person name="Cordes M."/>
            <person name="Lek S."/>
            <person name="Wollam A."/>
            <person name="Pepin K.H."/>
            <person name="Palsikar V.B."/>
            <person name="Mitreva M."/>
            <person name="Wilson R.K."/>
        </authorList>
    </citation>
    <scope>NUCLEOTIDE SEQUENCE [LARGE SCALE GENOMIC DNA]</scope>
    <source>
        <strain evidence="2 3">F0041</strain>
    </source>
</reference>